<dbReference type="EMBL" id="KN756891">
    <property type="protein sequence ID" value="KIH48792.1"/>
    <property type="molecule type" value="Genomic_DNA"/>
</dbReference>
<evidence type="ECO:0000256" key="3">
    <source>
        <dbReference type="ARBA" id="ARBA00022989"/>
    </source>
</evidence>
<feature type="transmembrane region" description="Helical" evidence="5">
    <location>
        <begin position="22"/>
        <end position="41"/>
    </location>
</feature>
<protein>
    <recommendedName>
        <fullName evidence="8">Major facilitator superfamily (MFS) profile domain-containing protein</fullName>
    </recommendedName>
</protein>
<evidence type="ECO:0000256" key="2">
    <source>
        <dbReference type="ARBA" id="ARBA00022692"/>
    </source>
</evidence>
<accession>A0A0C2CG84</accession>
<keyword evidence="3 5" id="KW-1133">Transmembrane helix</keyword>
<organism evidence="6 7">
    <name type="scientific">Ancylostoma duodenale</name>
    <dbReference type="NCBI Taxonomy" id="51022"/>
    <lineage>
        <taxon>Eukaryota</taxon>
        <taxon>Metazoa</taxon>
        <taxon>Ecdysozoa</taxon>
        <taxon>Nematoda</taxon>
        <taxon>Chromadorea</taxon>
        <taxon>Rhabditida</taxon>
        <taxon>Rhabditina</taxon>
        <taxon>Rhabditomorpha</taxon>
        <taxon>Strongyloidea</taxon>
        <taxon>Ancylostomatidae</taxon>
        <taxon>Ancylostomatinae</taxon>
        <taxon>Ancylostoma</taxon>
    </lineage>
</organism>
<dbReference type="GO" id="GO:0016020">
    <property type="term" value="C:membrane"/>
    <property type="evidence" value="ECO:0007669"/>
    <property type="project" value="UniProtKB-SubCell"/>
</dbReference>
<evidence type="ECO:0000256" key="1">
    <source>
        <dbReference type="ARBA" id="ARBA00004370"/>
    </source>
</evidence>
<comment type="subcellular location">
    <subcellularLocation>
        <location evidence="1">Membrane</location>
    </subcellularLocation>
</comment>
<evidence type="ECO:0000313" key="6">
    <source>
        <dbReference type="EMBL" id="KIH48792.1"/>
    </source>
</evidence>
<dbReference type="AlphaFoldDB" id="A0A0C2CG84"/>
<evidence type="ECO:0008006" key="8">
    <source>
        <dbReference type="Google" id="ProtNLM"/>
    </source>
</evidence>
<keyword evidence="7" id="KW-1185">Reference proteome</keyword>
<gene>
    <name evidence="6" type="ORF">ANCDUO_21135</name>
</gene>
<dbReference type="Gene3D" id="1.20.1250.20">
    <property type="entry name" value="MFS general substrate transporter like domains"/>
    <property type="match status" value="1"/>
</dbReference>
<keyword evidence="2 5" id="KW-0812">Transmembrane</keyword>
<sequence>MLSRFVIVTIFLPMRDSIGDSWSYLILFVAPVIASIIFLYFHLPETKNKSPIEVEEAVAKLPTILSIRSRGKVADEKSLQL</sequence>
<evidence type="ECO:0000256" key="5">
    <source>
        <dbReference type="SAM" id="Phobius"/>
    </source>
</evidence>
<dbReference type="InterPro" id="IPR005828">
    <property type="entry name" value="MFS_sugar_transport-like"/>
</dbReference>
<dbReference type="GO" id="GO:0022857">
    <property type="term" value="F:transmembrane transporter activity"/>
    <property type="evidence" value="ECO:0007669"/>
    <property type="project" value="InterPro"/>
</dbReference>
<proteinExistence type="predicted"/>
<dbReference type="Pfam" id="PF00083">
    <property type="entry name" value="Sugar_tr"/>
    <property type="match status" value="1"/>
</dbReference>
<reference evidence="6 7" key="1">
    <citation type="submission" date="2013-12" db="EMBL/GenBank/DDBJ databases">
        <title>Draft genome of the parsitic nematode Ancylostoma duodenale.</title>
        <authorList>
            <person name="Mitreva M."/>
        </authorList>
    </citation>
    <scope>NUCLEOTIDE SEQUENCE [LARGE SCALE GENOMIC DNA]</scope>
    <source>
        <strain evidence="6 7">Zhejiang</strain>
    </source>
</reference>
<name>A0A0C2CG84_9BILA</name>
<evidence type="ECO:0000313" key="7">
    <source>
        <dbReference type="Proteomes" id="UP000054047"/>
    </source>
</evidence>
<dbReference type="Proteomes" id="UP000054047">
    <property type="component" value="Unassembled WGS sequence"/>
</dbReference>
<evidence type="ECO:0000256" key="4">
    <source>
        <dbReference type="ARBA" id="ARBA00023136"/>
    </source>
</evidence>
<dbReference type="OrthoDB" id="4142200at2759"/>
<keyword evidence="4 5" id="KW-0472">Membrane</keyword>
<dbReference type="InterPro" id="IPR036259">
    <property type="entry name" value="MFS_trans_sf"/>
</dbReference>